<gene>
    <name evidence="1" type="ORF">ANCDUO_15920</name>
</gene>
<keyword evidence="2" id="KW-1185">Reference proteome</keyword>
<dbReference type="OrthoDB" id="106945at2759"/>
<organism evidence="1 2">
    <name type="scientific">Ancylostoma duodenale</name>
    <dbReference type="NCBI Taxonomy" id="51022"/>
    <lineage>
        <taxon>Eukaryota</taxon>
        <taxon>Metazoa</taxon>
        <taxon>Ecdysozoa</taxon>
        <taxon>Nematoda</taxon>
        <taxon>Chromadorea</taxon>
        <taxon>Rhabditida</taxon>
        <taxon>Rhabditina</taxon>
        <taxon>Rhabditomorpha</taxon>
        <taxon>Strongyloidea</taxon>
        <taxon>Ancylostomatidae</taxon>
        <taxon>Ancylostomatinae</taxon>
        <taxon>Ancylostoma</taxon>
    </lineage>
</organism>
<proteinExistence type="predicted"/>
<reference evidence="1 2" key="1">
    <citation type="submission" date="2013-12" db="EMBL/GenBank/DDBJ databases">
        <title>Draft genome of the parsitic nematode Ancylostoma duodenale.</title>
        <authorList>
            <person name="Mitreva M."/>
        </authorList>
    </citation>
    <scope>NUCLEOTIDE SEQUENCE [LARGE SCALE GENOMIC DNA]</scope>
    <source>
        <strain evidence="1 2">Zhejiang</strain>
    </source>
</reference>
<evidence type="ECO:0000313" key="2">
    <source>
        <dbReference type="Proteomes" id="UP000054047"/>
    </source>
</evidence>
<dbReference type="InterPro" id="IPR036397">
    <property type="entry name" value="RNaseH_sf"/>
</dbReference>
<dbReference type="EMBL" id="KN740043">
    <property type="protein sequence ID" value="KIH53938.1"/>
    <property type="molecule type" value="Genomic_DNA"/>
</dbReference>
<dbReference type="AlphaFoldDB" id="A0A0C2CC94"/>
<name>A0A0C2CC94_9BILA</name>
<evidence type="ECO:0000313" key="1">
    <source>
        <dbReference type="EMBL" id="KIH53938.1"/>
    </source>
</evidence>
<dbReference type="Proteomes" id="UP000054047">
    <property type="component" value="Unassembled WGS sequence"/>
</dbReference>
<dbReference type="Gene3D" id="3.30.420.10">
    <property type="entry name" value="Ribonuclease H-like superfamily/Ribonuclease H"/>
    <property type="match status" value="1"/>
</dbReference>
<dbReference type="GO" id="GO:0003676">
    <property type="term" value="F:nucleic acid binding"/>
    <property type="evidence" value="ECO:0007669"/>
    <property type="project" value="InterPro"/>
</dbReference>
<protein>
    <submittedName>
        <fullName evidence="1">Uncharacterized protein</fullName>
    </submittedName>
</protein>
<sequence>MTPSRRCGHRCSAPFSRLPARQRCYPRVTFNEKLAPGARRPYLTGRQVRRAVTNMWGIIVRYVSRNNKQYSTVDDLKAAILEAWDQIDDNTTQNLVKKYVTKDFRSHPQR</sequence>
<accession>A0A0C2CC94</accession>